<proteinExistence type="predicted"/>
<dbReference type="AlphaFoldDB" id="A0A2P2N2M2"/>
<evidence type="ECO:0000313" key="1">
    <source>
        <dbReference type="EMBL" id="MBX36676.1"/>
    </source>
</evidence>
<name>A0A2P2N2M2_RHIMU</name>
<dbReference type="EMBL" id="GGEC01056192">
    <property type="protein sequence ID" value="MBX36676.1"/>
    <property type="molecule type" value="Transcribed_RNA"/>
</dbReference>
<accession>A0A2P2N2M2</accession>
<protein>
    <submittedName>
        <fullName evidence="1">Uncharacterized protein</fullName>
    </submittedName>
</protein>
<organism evidence="1">
    <name type="scientific">Rhizophora mucronata</name>
    <name type="common">Asiatic mangrove</name>
    <dbReference type="NCBI Taxonomy" id="61149"/>
    <lineage>
        <taxon>Eukaryota</taxon>
        <taxon>Viridiplantae</taxon>
        <taxon>Streptophyta</taxon>
        <taxon>Embryophyta</taxon>
        <taxon>Tracheophyta</taxon>
        <taxon>Spermatophyta</taxon>
        <taxon>Magnoliopsida</taxon>
        <taxon>eudicotyledons</taxon>
        <taxon>Gunneridae</taxon>
        <taxon>Pentapetalae</taxon>
        <taxon>rosids</taxon>
        <taxon>fabids</taxon>
        <taxon>Malpighiales</taxon>
        <taxon>Rhizophoraceae</taxon>
        <taxon>Rhizophora</taxon>
    </lineage>
</organism>
<sequence length="44" mass="5319">MARVPLFTKLLEFLDVRGRGRREVLTHEIYSRQVNGEFDWAIIW</sequence>
<reference evidence="1" key="1">
    <citation type="submission" date="2018-02" db="EMBL/GenBank/DDBJ databases">
        <title>Rhizophora mucronata_Transcriptome.</title>
        <authorList>
            <person name="Meera S.P."/>
            <person name="Sreeshan A."/>
            <person name="Augustine A."/>
        </authorList>
    </citation>
    <scope>NUCLEOTIDE SEQUENCE</scope>
    <source>
        <tissue evidence="1">Leaf</tissue>
    </source>
</reference>